<comment type="similarity">
    <text evidence="1">Belongs to the P-Pant transferase superfamily. Gsp/Sfp/HetI/AcpT family.</text>
</comment>
<evidence type="ECO:0000256" key="3">
    <source>
        <dbReference type="SAM" id="MobiDB-lite"/>
    </source>
</evidence>
<evidence type="ECO:0000313" key="6">
    <source>
        <dbReference type="Proteomes" id="UP000321248"/>
    </source>
</evidence>
<dbReference type="GO" id="GO:0019878">
    <property type="term" value="P:lysine biosynthetic process via aminoadipic acid"/>
    <property type="evidence" value="ECO:0007669"/>
    <property type="project" value="TreeGrafter"/>
</dbReference>
<dbReference type="AlphaFoldDB" id="A0A5C8KPW0"/>
<evidence type="ECO:0000313" key="5">
    <source>
        <dbReference type="EMBL" id="TXK62269.1"/>
    </source>
</evidence>
<organism evidence="5 6">
    <name type="scientific">Alkalisalibacterium limincola</name>
    <dbReference type="NCBI Taxonomy" id="2699169"/>
    <lineage>
        <taxon>Bacteria</taxon>
        <taxon>Pseudomonadati</taxon>
        <taxon>Pseudomonadota</taxon>
        <taxon>Gammaproteobacteria</taxon>
        <taxon>Lysobacterales</taxon>
        <taxon>Lysobacteraceae</taxon>
        <taxon>Alkalisalibacterium</taxon>
    </lineage>
</organism>
<dbReference type="OrthoDB" id="9808281at2"/>
<dbReference type="PANTHER" id="PTHR12215">
    <property type="entry name" value="PHOSPHOPANTETHEINE TRANSFERASE"/>
    <property type="match status" value="1"/>
</dbReference>
<dbReference type="GO" id="GO:0008897">
    <property type="term" value="F:holo-[acyl-carrier-protein] synthase activity"/>
    <property type="evidence" value="ECO:0007669"/>
    <property type="project" value="InterPro"/>
</dbReference>
<dbReference type="Proteomes" id="UP000321248">
    <property type="component" value="Unassembled WGS sequence"/>
</dbReference>
<gene>
    <name evidence="5" type="ORF">FU658_08485</name>
</gene>
<dbReference type="InterPro" id="IPR050559">
    <property type="entry name" value="P-Pant_transferase_sf"/>
</dbReference>
<evidence type="ECO:0000256" key="1">
    <source>
        <dbReference type="ARBA" id="ARBA00010990"/>
    </source>
</evidence>
<name>A0A5C8KPW0_9GAMM</name>
<dbReference type="GO" id="GO:0005829">
    <property type="term" value="C:cytosol"/>
    <property type="evidence" value="ECO:0007669"/>
    <property type="project" value="TreeGrafter"/>
</dbReference>
<dbReference type="SUPFAM" id="SSF56214">
    <property type="entry name" value="4'-phosphopantetheinyl transferase"/>
    <property type="match status" value="2"/>
</dbReference>
<dbReference type="EMBL" id="VRTS01000005">
    <property type="protein sequence ID" value="TXK62269.1"/>
    <property type="molecule type" value="Genomic_DNA"/>
</dbReference>
<dbReference type="PANTHER" id="PTHR12215:SF10">
    <property type="entry name" value="L-AMINOADIPATE-SEMIALDEHYDE DEHYDROGENASE-PHOSPHOPANTETHEINYL TRANSFERASE"/>
    <property type="match status" value="1"/>
</dbReference>
<dbReference type="InterPro" id="IPR037143">
    <property type="entry name" value="4-PPantetheinyl_Trfase_dom_sf"/>
</dbReference>
<evidence type="ECO:0000259" key="4">
    <source>
        <dbReference type="Pfam" id="PF01648"/>
    </source>
</evidence>
<feature type="compositionally biased region" description="Basic and acidic residues" evidence="3">
    <location>
        <begin position="1"/>
        <end position="25"/>
    </location>
</feature>
<feature type="domain" description="4'-phosphopantetheinyl transferase" evidence="4">
    <location>
        <begin position="176"/>
        <end position="277"/>
    </location>
</feature>
<keyword evidence="2 5" id="KW-0808">Transferase</keyword>
<feature type="region of interest" description="Disordered" evidence="3">
    <location>
        <begin position="1"/>
        <end position="47"/>
    </location>
</feature>
<comment type="caution">
    <text evidence="5">The sequence shown here is derived from an EMBL/GenBank/DDBJ whole genome shotgun (WGS) entry which is preliminary data.</text>
</comment>
<dbReference type="GO" id="GO:0000287">
    <property type="term" value="F:magnesium ion binding"/>
    <property type="evidence" value="ECO:0007669"/>
    <property type="project" value="InterPro"/>
</dbReference>
<reference evidence="5 6" key="1">
    <citation type="submission" date="2019-08" db="EMBL/GenBank/DDBJ databases">
        <authorList>
            <person name="Karlyshev A.V."/>
        </authorList>
    </citation>
    <scope>NUCLEOTIDE SEQUENCE [LARGE SCALE GENOMIC DNA]</scope>
    <source>
        <strain evidence="5 6">Alg18-2.2</strain>
    </source>
</reference>
<evidence type="ECO:0000256" key="2">
    <source>
        <dbReference type="ARBA" id="ARBA00022679"/>
    </source>
</evidence>
<keyword evidence="6" id="KW-1185">Reference proteome</keyword>
<dbReference type="InterPro" id="IPR008278">
    <property type="entry name" value="4-PPantetheinyl_Trfase_dom"/>
</dbReference>
<protein>
    <submittedName>
        <fullName evidence="5">4'-phosphopantetheinyl transferase superfamily protein</fullName>
    </submittedName>
</protein>
<sequence length="295" mass="31288">MRGIDRAGRPEGDGRIRADGAEHGKQRPATDGGREYGGHRAGSPPGDGVVWALGSRIAGVTSSSLRLTRGADGPEHACMPAHPTAAASSLPAPGTVGVWRFAHRPRERSTPRVRQVLGECLGIDAQAVKLAVGAHGAPALAADAMDASGAPARLGFSASHAGEWLLVATARGLQPGVDIERIAPRPNALAIARRYFTDQEAGWLATLQGAERELAFYRLWVAREAVLKAIGRGLAFGLDRLRIDPDPRAPSLRWIDGDDAGAWVLRWLDVPEGYLGALAWRGGPRRITYSPGTYS</sequence>
<dbReference type="Gene3D" id="3.90.470.20">
    <property type="entry name" value="4'-phosphopantetheinyl transferase domain"/>
    <property type="match status" value="2"/>
</dbReference>
<dbReference type="Pfam" id="PF01648">
    <property type="entry name" value="ACPS"/>
    <property type="match status" value="1"/>
</dbReference>
<proteinExistence type="inferred from homology"/>
<accession>A0A5C8KPW0</accession>